<dbReference type="AlphaFoldDB" id="S4MRV8"/>
<evidence type="ECO:0000313" key="2">
    <source>
        <dbReference type="Proteomes" id="UP000015001"/>
    </source>
</evidence>
<organism evidence="1 2">
    <name type="scientific">Streptomyces afghaniensis 772</name>
    <dbReference type="NCBI Taxonomy" id="1283301"/>
    <lineage>
        <taxon>Bacteria</taxon>
        <taxon>Bacillati</taxon>
        <taxon>Actinomycetota</taxon>
        <taxon>Actinomycetes</taxon>
        <taxon>Kitasatosporales</taxon>
        <taxon>Streptomycetaceae</taxon>
        <taxon>Streptomyces</taxon>
    </lineage>
</organism>
<name>S4MRV8_9ACTN</name>
<accession>S4MRV8</accession>
<proteinExistence type="predicted"/>
<gene>
    <name evidence="1" type="ORF">STAFG_0715</name>
</gene>
<sequence length="52" mass="5224">MNELRAARSLTTLPVVTLGGDAVAQVKDTLFDAAAGGSTASRSAAGDCCRAR</sequence>
<keyword evidence="2" id="KW-1185">Reference proteome</keyword>
<evidence type="ECO:0000313" key="1">
    <source>
        <dbReference type="EMBL" id="EPJ42248.1"/>
    </source>
</evidence>
<protein>
    <submittedName>
        <fullName evidence="1">Uncharacterized protein</fullName>
    </submittedName>
</protein>
<dbReference type="RefSeq" id="WP_020269737.1">
    <property type="nucleotide sequence ID" value="NZ_KE354011.1"/>
</dbReference>
<dbReference type="HOGENOM" id="CLU_3084977_0_0_11"/>
<dbReference type="PATRIC" id="fig|1283301.3.peg.700"/>
<comment type="caution">
    <text evidence="1">The sequence shown here is derived from an EMBL/GenBank/DDBJ whole genome shotgun (WGS) entry which is preliminary data.</text>
</comment>
<reference evidence="1 2" key="1">
    <citation type="submission" date="2013-02" db="EMBL/GenBank/DDBJ databases">
        <title>Draft Genome Sequence of Streptomyces afghaniensis, Which Produces Compounds of the Julimycin B-Complex.</title>
        <authorList>
            <person name="Gruening B.A."/>
            <person name="Praeg A."/>
            <person name="Erxleben A."/>
            <person name="Guenther S."/>
            <person name="Fiedler H.-P."/>
            <person name="Goodfellow M."/>
            <person name="Mueller M."/>
        </authorList>
    </citation>
    <scope>NUCLEOTIDE SEQUENCE [LARGE SCALE GENOMIC DNA]</scope>
    <source>
        <strain evidence="1 2">772</strain>
    </source>
</reference>
<dbReference type="Proteomes" id="UP000015001">
    <property type="component" value="Unassembled WGS sequence"/>
</dbReference>
<dbReference type="EMBL" id="AOPY01001273">
    <property type="protein sequence ID" value="EPJ42248.1"/>
    <property type="molecule type" value="Genomic_DNA"/>
</dbReference>